<dbReference type="InterPro" id="IPR000620">
    <property type="entry name" value="EamA_dom"/>
</dbReference>
<evidence type="ECO:0000256" key="5">
    <source>
        <dbReference type="ARBA" id="ARBA00022989"/>
    </source>
</evidence>
<evidence type="ECO:0000256" key="4">
    <source>
        <dbReference type="ARBA" id="ARBA00022692"/>
    </source>
</evidence>
<keyword evidence="6 7" id="KW-0472">Membrane</keyword>
<gene>
    <name evidence="9" type="ORF">ISU02_11395</name>
</gene>
<comment type="similarity">
    <text evidence="2">Belongs to the EamA transporter family.</text>
</comment>
<keyword evidence="5 7" id="KW-1133">Transmembrane helix</keyword>
<proteinExistence type="inferred from homology"/>
<sequence length="294" mass="32445">MKNKTVYLLMILATFFWAGAFIAGKLGINALSPTLLTFFRMGLASLILFPVLIHKHPQTWKINSDQLKIVIATGLIGMIGYHMFFFSALKYTTASKAAMINASNPLITAFLASLFVSEKLTLKKIFFIFTALLSVIFILINGNIENLLTLTLNKGDLLMLCGTLSWAIYSVIVRKYIRQFGALKLSAYTFLSSTIMLAPFALITFVKTNAIAVGLNPYLAVIYMAIFPTVIGYLIQQYAIGQIGASKTALFINLVPIISTLLAVILLNETVHFYHLVSLIGIILSVIGFNRVKV</sequence>
<feature type="transmembrane region" description="Helical" evidence="7">
    <location>
        <begin position="125"/>
        <end position="144"/>
    </location>
</feature>
<feature type="transmembrane region" description="Helical" evidence="7">
    <location>
        <begin position="34"/>
        <end position="54"/>
    </location>
</feature>
<feature type="transmembrane region" description="Helical" evidence="7">
    <location>
        <begin position="218"/>
        <end position="236"/>
    </location>
</feature>
<feature type="transmembrane region" description="Helical" evidence="7">
    <location>
        <begin position="248"/>
        <end position="267"/>
    </location>
</feature>
<dbReference type="RefSeq" id="WP_194701971.1">
    <property type="nucleotide sequence ID" value="NZ_JADKNH010000006.1"/>
</dbReference>
<comment type="caution">
    <text evidence="9">The sequence shown here is derived from an EMBL/GenBank/DDBJ whole genome shotgun (WGS) entry which is preliminary data.</text>
</comment>
<keyword evidence="3" id="KW-1003">Cell membrane</keyword>
<dbReference type="InterPro" id="IPR050638">
    <property type="entry name" value="AA-Vitamin_Transporters"/>
</dbReference>
<reference evidence="9 10" key="1">
    <citation type="submission" date="2020-11" db="EMBL/GenBank/DDBJ databases">
        <title>Fusibacter basophilias sp. nov.</title>
        <authorList>
            <person name="Qiu D."/>
        </authorList>
    </citation>
    <scope>NUCLEOTIDE SEQUENCE [LARGE SCALE GENOMIC DNA]</scope>
    <source>
        <strain evidence="9 10">Q10-2</strain>
    </source>
</reference>
<keyword evidence="4 7" id="KW-0812">Transmembrane</keyword>
<evidence type="ECO:0000256" key="2">
    <source>
        <dbReference type="ARBA" id="ARBA00007362"/>
    </source>
</evidence>
<dbReference type="EMBL" id="JADKNH010000006">
    <property type="protein sequence ID" value="MBF4693733.1"/>
    <property type="molecule type" value="Genomic_DNA"/>
</dbReference>
<dbReference type="InterPro" id="IPR037185">
    <property type="entry name" value="EmrE-like"/>
</dbReference>
<feature type="transmembrane region" description="Helical" evidence="7">
    <location>
        <begin position="66"/>
        <end position="86"/>
    </location>
</feature>
<comment type="subcellular location">
    <subcellularLocation>
        <location evidence="1">Cell membrane</location>
        <topology evidence="1">Multi-pass membrane protein</topology>
    </subcellularLocation>
</comment>
<accession>A0ABR9ZTD6</accession>
<keyword evidence="10" id="KW-1185">Reference proteome</keyword>
<dbReference type="Pfam" id="PF00892">
    <property type="entry name" value="EamA"/>
    <property type="match status" value="2"/>
</dbReference>
<evidence type="ECO:0000313" key="9">
    <source>
        <dbReference type="EMBL" id="MBF4693733.1"/>
    </source>
</evidence>
<evidence type="ECO:0000313" key="10">
    <source>
        <dbReference type="Proteomes" id="UP000614200"/>
    </source>
</evidence>
<feature type="domain" description="EamA" evidence="8">
    <location>
        <begin position="154"/>
        <end position="289"/>
    </location>
</feature>
<evidence type="ECO:0000256" key="3">
    <source>
        <dbReference type="ARBA" id="ARBA00022475"/>
    </source>
</evidence>
<name>A0ABR9ZTD6_9FIRM</name>
<dbReference type="Proteomes" id="UP000614200">
    <property type="component" value="Unassembled WGS sequence"/>
</dbReference>
<feature type="transmembrane region" description="Helical" evidence="7">
    <location>
        <begin position="185"/>
        <end position="206"/>
    </location>
</feature>
<evidence type="ECO:0000259" key="8">
    <source>
        <dbReference type="Pfam" id="PF00892"/>
    </source>
</evidence>
<dbReference type="SUPFAM" id="SSF103481">
    <property type="entry name" value="Multidrug resistance efflux transporter EmrE"/>
    <property type="match status" value="2"/>
</dbReference>
<feature type="domain" description="EamA" evidence="8">
    <location>
        <begin position="6"/>
        <end position="139"/>
    </location>
</feature>
<feature type="transmembrane region" description="Helical" evidence="7">
    <location>
        <begin position="7"/>
        <end position="28"/>
    </location>
</feature>
<organism evidence="9 10">
    <name type="scientific">Fusibacter ferrireducens</name>
    <dbReference type="NCBI Taxonomy" id="2785058"/>
    <lineage>
        <taxon>Bacteria</taxon>
        <taxon>Bacillati</taxon>
        <taxon>Bacillota</taxon>
        <taxon>Clostridia</taxon>
        <taxon>Eubacteriales</taxon>
        <taxon>Eubacteriales Family XII. Incertae Sedis</taxon>
        <taxon>Fusibacter</taxon>
    </lineage>
</organism>
<feature type="transmembrane region" description="Helical" evidence="7">
    <location>
        <begin position="98"/>
        <end position="116"/>
    </location>
</feature>
<evidence type="ECO:0000256" key="7">
    <source>
        <dbReference type="SAM" id="Phobius"/>
    </source>
</evidence>
<feature type="transmembrane region" description="Helical" evidence="7">
    <location>
        <begin position="273"/>
        <end position="292"/>
    </location>
</feature>
<protein>
    <submittedName>
        <fullName evidence="9">DMT family transporter</fullName>
    </submittedName>
</protein>
<feature type="transmembrane region" description="Helical" evidence="7">
    <location>
        <begin position="156"/>
        <end position="173"/>
    </location>
</feature>
<evidence type="ECO:0000256" key="6">
    <source>
        <dbReference type="ARBA" id="ARBA00023136"/>
    </source>
</evidence>
<dbReference type="PANTHER" id="PTHR32322:SF18">
    <property type="entry name" value="S-ADENOSYLMETHIONINE_S-ADENOSYLHOMOCYSTEINE TRANSPORTER"/>
    <property type="match status" value="1"/>
</dbReference>
<evidence type="ECO:0000256" key="1">
    <source>
        <dbReference type="ARBA" id="ARBA00004651"/>
    </source>
</evidence>
<dbReference type="PANTHER" id="PTHR32322">
    <property type="entry name" value="INNER MEMBRANE TRANSPORTER"/>
    <property type="match status" value="1"/>
</dbReference>